<dbReference type="OrthoDB" id="5857104at2759"/>
<feature type="compositionally biased region" description="Acidic residues" evidence="1">
    <location>
        <begin position="48"/>
        <end position="67"/>
    </location>
</feature>
<dbReference type="InterPro" id="IPR023780">
    <property type="entry name" value="Chromo_domain"/>
</dbReference>
<evidence type="ECO:0000313" key="3">
    <source>
        <dbReference type="EMBL" id="KAJ2841877.1"/>
    </source>
</evidence>
<evidence type="ECO:0000259" key="2">
    <source>
        <dbReference type="PROSITE" id="PS50013"/>
    </source>
</evidence>
<keyword evidence="3" id="KW-0347">Helicase</keyword>
<dbReference type="Proteomes" id="UP001139887">
    <property type="component" value="Unassembled WGS sequence"/>
</dbReference>
<dbReference type="Gene3D" id="2.40.50.40">
    <property type="match status" value="1"/>
</dbReference>
<feature type="compositionally biased region" description="Basic residues" evidence="1">
    <location>
        <begin position="130"/>
        <end position="145"/>
    </location>
</feature>
<dbReference type="SUPFAM" id="SSF54160">
    <property type="entry name" value="Chromo domain-like"/>
    <property type="match status" value="1"/>
</dbReference>
<dbReference type="CDD" id="cd18660">
    <property type="entry name" value="CD1_tandem"/>
    <property type="match status" value="1"/>
</dbReference>
<dbReference type="GO" id="GO:0003678">
    <property type="term" value="F:DNA helicase activity"/>
    <property type="evidence" value="ECO:0007669"/>
    <property type="project" value="UniProtKB-EC"/>
</dbReference>
<feature type="region of interest" description="Disordered" evidence="1">
    <location>
        <begin position="1"/>
        <end position="178"/>
    </location>
</feature>
<feature type="compositionally biased region" description="Low complexity" evidence="1">
    <location>
        <begin position="152"/>
        <end position="163"/>
    </location>
</feature>
<sequence length="345" mass="38920">MKAPRTNPAVVAAVSEQSGHHLPTFEEDSSESDMSAVSDDGNFTMSGLDDDDDEEMDNYDDPSDDDWGPAQRKRKPKKTAPAKASKRVKGRAAGSKAGTPRGMAGYATPQIASRREQFSDSDDSDFYIGKKAKRSTARRPAKKAKGVPAYMGGSDSEYGSSDYRGLRQSTRDQPAKSYAEDAVDYLDEELDDGMDLSDRPKSRTKARETQPLIDEDTGEDVIEQVRDFRLSAQAENGHTNEIGNVEFYVKWKGWSFRHATWDTADTLRGYKGFKKVENYFKHTVLVDYAIRNDPEITREDIEQLDINREMERDTLRDYTKIERVVATRPLTSSRRVREVDSERPA</sequence>
<keyword evidence="4" id="KW-1185">Reference proteome</keyword>
<dbReference type="Pfam" id="PF00385">
    <property type="entry name" value="Chromo"/>
    <property type="match status" value="1"/>
</dbReference>
<protein>
    <submittedName>
        <fullName evidence="3">ATP-dependent DNA helicase Hrp3</fullName>
        <ecNumber evidence="3">3.6.4.12</ecNumber>
    </submittedName>
</protein>
<dbReference type="PROSITE" id="PS50013">
    <property type="entry name" value="CHROMO_2"/>
    <property type="match status" value="1"/>
</dbReference>
<accession>A0A9W8LWF6</accession>
<feature type="domain" description="Chromo" evidence="2">
    <location>
        <begin position="216"/>
        <end position="281"/>
    </location>
</feature>
<evidence type="ECO:0000313" key="4">
    <source>
        <dbReference type="Proteomes" id="UP001139887"/>
    </source>
</evidence>
<name>A0A9W8LWF6_9FUNG</name>
<feature type="compositionally biased region" description="Basic and acidic residues" evidence="1">
    <location>
        <begin position="196"/>
        <end position="208"/>
    </location>
</feature>
<dbReference type="InterPro" id="IPR016197">
    <property type="entry name" value="Chromo-like_dom_sf"/>
</dbReference>
<reference evidence="3" key="1">
    <citation type="submission" date="2022-07" db="EMBL/GenBank/DDBJ databases">
        <title>Phylogenomic reconstructions and comparative analyses of Kickxellomycotina fungi.</title>
        <authorList>
            <person name="Reynolds N.K."/>
            <person name="Stajich J.E."/>
            <person name="Barry K."/>
            <person name="Grigoriev I.V."/>
            <person name="Crous P."/>
            <person name="Smith M.E."/>
        </authorList>
    </citation>
    <scope>NUCLEOTIDE SEQUENCE</scope>
    <source>
        <strain evidence="3">NRRL 1566</strain>
    </source>
</reference>
<dbReference type="EMBL" id="JANBUW010002004">
    <property type="protein sequence ID" value="KAJ2841877.1"/>
    <property type="molecule type" value="Genomic_DNA"/>
</dbReference>
<proteinExistence type="predicted"/>
<dbReference type="EC" id="3.6.4.12" evidence="3"/>
<gene>
    <name evidence="3" type="primary">hrp3_3</name>
    <name evidence="3" type="ORF">IWW36_006109</name>
</gene>
<feature type="non-terminal residue" evidence="3">
    <location>
        <position position="345"/>
    </location>
</feature>
<dbReference type="SMART" id="SM00298">
    <property type="entry name" value="CHROMO"/>
    <property type="match status" value="1"/>
</dbReference>
<organism evidence="3 4">
    <name type="scientific">Coemansia brasiliensis</name>
    <dbReference type="NCBI Taxonomy" id="2650707"/>
    <lineage>
        <taxon>Eukaryota</taxon>
        <taxon>Fungi</taxon>
        <taxon>Fungi incertae sedis</taxon>
        <taxon>Zoopagomycota</taxon>
        <taxon>Kickxellomycotina</taxon>
        <taxon>Kickxellomycetes</taxon>
        <taxon>Kickxellales</taxon>
        <taxon>Kickxellaceae</taxon>
        <taxon>Coemansia</taxon>
    </lineage>
</organism>
<keyword evidence="3" id="KW-0067">ATP-binding</keyword>
<feature type="compositionally biased region" description="Basic residues" evidence="1">
    <location>
        <begin position="71"/>
        <end position="90"/>
    </location>
</feature>
<evidence type="ECO:0000256" key="1">
    <source>
        <dbReference type="SAM" id="MobiDB-lite"/>
    </source>
</evidence>
<keyword evidence="3" id="KW-0547">Nucleotide-binding</keyword>
<keyword evidence="3" id="KW-0378">Hydrolase</keyword>
<dbReference type="GO" id="GO:0016787">
    <property type="term" value="F:hydrolase activity"/>
    <property type="evidence" value="ECO:0007669"/>
    <property type="project" value="UniProtKB-KW"/>
</dbReference>
<feature type="region of interest" description="Disordered" evidence="1">
    <location>
        <begin position="191"/>
        <end position="210"/>
    </location>
</feature>
<dbReference type="InterPro" id="IPR000953">
    <property type="entry name" value="Chromo/chromo_shadow_dom"/>
</dbReference>
<dbReference type="AlphaFoldDB" id="A0A9W8LWF6"/>
<comment type="caution">
    <text evidence="3">The sequence shown here is derived from an EMBL/GenBank/DDBJ whole genome shotgun (WGS) entry which is preliminary data.</text>
</comment>